<evidence type="ECO:0000313" key="4">
    <source>
        <dbReference type="Proteomes" id="UP000178724"/>
    </source>
</evidence>
<sequence>MRRGPAGQFGRREKFAGGINILINRKVDYALRSLIFLAEKRDAEWSSTLELSKKLRLPRVFLAKIVNALARKKIVETQRGKAGGLRLLKKDATVAEVIKLLDPKFSLNKCLGESYSCFLEKSCSLHKLLKLIEKELFDKLSSVTIMELA</sequence>
<dbReference type="InterPro" id="IPR036388">
    <property type="entry name" value="WH-like_DNA-bd_sf"/>
</dbReference>
<dbReference type="PROSITE" id="PS51197">
    <property type="entry name" value="HTH_RRF2_2"/>
    <property type="match status" value="1"/>
</dbReference>
<dbReference type="GO" id="GO:0005829">
    <property type="term" value="C:cytosol"/>
    <property type="evidence" value="ECO:0007669"/>
    <property type="project" value="TreeGrafter"/>
</dbReference>
<dbReference type="InterPro" id="IPR000944">
    <property type="entry name" value="Tscrpt_reg_Rrf2"/>
</dbReference>
<evidence type="ECO:0000256" key="1">
    <source>
        <dbReference type="ARBA" id="ARBA00023125"/>
    </source>
</evidence>
<dbReference type="NCBIfam" id="TIGR00738">
    <property type="entry name" value="rrf2_super"/>
    <property type="match status" value="1"/>
</dbReference>
<dbReference type="SUPFAM" id="SSF46785">
    <property type="entry name" value="Winged helix' DNA-binding domain"/>
    <property type="match status" value="1"/>
</dbReference>
<dbReference type="PANTHER" id="PTHR33221:SF4">
    <property type="entry name" value="HTH-TYPE TRANSCRIPTIONAL REPRESSOR NSRR"/>
    <property type="match status" value="1"/>
</dbReference>
<dbReference type="InterPro" id="IPR036390">
    <property type="entry name" value="WH_DNA-bd_sf"/>
</dbReference>
<dbReference type="Proteomes" id="UP000178724">
    <property type="component" value="Unassembled WGS sequence"/>
</dbReference>
<comment type="cofactor">
    <cofactor evidence="2">
        <name>[2Fe-2S] cluster</name>
        <dbReference type="ChEBI" id="CHEBI:190135"/>
    </cofactor>
</comment>
<evidence type="ECO:0000313" key="3">
    <source>
        <dbReference type="EMBL" id="OGB91020.1"/>
    </source>
</evidence>
<dbReference type="Pfam" id="PF02082">
    <property type="entry name" value="Rrf2"/>
    <property type="match status" value="1"/>
</dbReference>
<dbReference type="GO" id="GO:0003677">
    <property type="term" value="F:DNA binding"/>
    <property type="evidence" value="ECO:0007669"/>
    <property type="project" value="UniProtKB-KW"/>
</dbReference>
<accession>A0A1F4Q589</accession>
<dbReference type="EMBL" id="METM01000001">
    <property type="protein sequence ID" value="OGB91020.1"/>
    <property type="molecule type" value="Genomic_DNA"/>
</dbReference>
<name>A0A1F4Q589_UNCSA</name>
<reference evidence="3 4" key="1">
    <citation type="journal article" date="2016" name="Nat. Commun.">
        <title>Thousands of microbial genomes shed light on interconnected biogeochemical processes in an aquifer system.</title>
        <authorList>
            <person name="Anantharaman K."/>
            <person name="Brown C.T."/>
            <person name="Hug L.A."/>
            <person name="Sharon I."/>
            <person name="Castelle C.J."/>
            <person name="Probst A.J."/>
            <person name="Thomas B.C."/>
            <person name="Singh A."/>
            <person name="Wilkins M.J."/>
            <person name="Karaoz U."/>
            <person name="Brodie E.L."/>
            <person name="Williams K.H."/>
            <person name="Hubbard S.S."/>
            <person name="Banfield J.F."/>
        </authorList>
    </citation>
    <scope>NUCLEOTIDE SEQUENCE [LARGE SCALE GENOMIC DNA]</scope>
</reference>
<protein>
    <recommendedName>
        <fullName evidence="5">Rrf2 family transcriptional regulator</fullName>
    </recommendedName>
</protein>
<evidence type="ECO:0000256" key="2">
    <source>
        <dbReference type="ARBA" id="ARBA00034078"/>
    </source>
</evidence>
<dbReference type="Gene3D" id="1.10.10.10">
    <property type="entry name" value="Winged helix-like DNA-binding domain superfamily/Winged helix DNA-binding domain"/>
    <property type="match status" value="1"/>
</dbReference>
<proteinExistence type="predicted"/>
<dbReference type="AlphaFoldDB" id="A0A1F4Q589"/>
<comment type="caution">
    <text evidence="3">The sequence shown here is derived from an EMBL/GenBank/DDBJ whole genome shotgun (WGS) entry which is preliminary data.</text>
</comment>
<organism evidence="3 4">
    <name type="scientific">candidate division WOR-1 bacterium RIFCSPHIGHO2_01_FULL_53_15</name>
    <dbReference type="NCBI Taxonomy" id="1802564"/>
    <lineage>
        <taxon>Bacteria</taxon>
        <taxon>Bacillati</taxon>
        <taxon>Saganbacteria</taxon>
    </lineage>
</organism>
<gene>
    <name evidence="3" type="ORF">A2625_06905</name>
</gene>
<keyword evidence="1" id="KW-0238">DNA-binding</keyword>
<dbReference type="GO" id="GO:0003700">
    <property type="term" value="F:DNA-binding transcription factor activity"/>
    <property type="evidence" value="ECO:0007669"/>
    <property type="project" value="TreeGrafter"/>
</dbReference>
<dbReference type="PANTHER" id="PTHR33221">
    <property type="entry name" value="WINGED HELIX-TURN-HELIX TRANSCRIPTIONAL REGULATOR, RRF2 FAMILY"/>
    <property type="match status" value="1"/>
</dbReference>
<evidence type="ECO:0008006" key="5">
    <source>
        <dbReference type="Google" id="ProtNLM"/>
    </source>
</evidence>